<keyword evidence="1" id="KW-0732">Signal</keyword>
<protein>
    <submittedName>
        <fullName evidence="2">Uncharacterized protein</fullName>
    </submittedName>
</protein>
<evidence type="ECO:0000256" key="1">
    <source>
        <dbReference type="SAM" id="SignalP"/>
    </source>
</evidence>
<accession>A0A4P9ZRV2</accession>
<keyword evidence="3" id="KW-1185">Reference proteome</keyword>
<gene>
    <name evidence="2" type="ORF">BJ085DRAFT_40066</name>
</gene>
<organism evidence="2 3">
    <name type="scientific">Dimargaris cristalligena</name>
    <dbReference type="NCBI Taxonomy" id="215637"/>
    <lineage>
        <taxon>Eukaryota</taxon>
        <taxon>Fungi</taxon>
        <taxon>Fungi incertae sedis</taxon>
        <taxon>Zoopagomycota</taxon>
        <taxon>Kickxellomycotina</taxon>
        <taxon>Dimargaritomycetes</taxon>
        <taxon>Dimargaritales</taxon>
        <taxon>Dimargaritaceae</taxon>
        <taxon>Dimargaris</taxon>
    </lineage>
</organism>
<reference evidence="3" key="1">
    <citation type="journal article" date="2018" name="Nat. Microbiol.">
        <title>Leveraging single-cell genomics to expand the fungal tree of life.</title>
        <authorList>
            <person name="Ahrendt S.R."/>
            <person name="Quandt C.A."/>
            <person name="Ciobanu D."/>
            <person name="Clum A."/>
            <person name="Salamov A."/>
            <person name="Andreopoulos B."/>
            <person name="Cheng J.F."/>
            <person name="Woyke T."/>
            <person name="Pelin A."/>
            <person name="Henrissat B."/>
            <person name="Reynolds N.K."/>
            <person name="Benny G.L."/>
            <person name="Smith M.E."/>
            <person name="James T.Y."/>
            <person name="Grigoriev I.V."/>
        </authorList>
    </citation>
    <scope>NUCLEOTIDE SEQUENCE [LARGE SCALE GENOMIC DNA]</scope>
    <source>
        <strain evidence="3">RSA 468</strain>
    </source>
</reference>
<dbReference type="AlphaFoldDB" id="A0A4P9ZRV2"/>
<feature type="signal peptide" evidence="1">
    <location>
        <begin position="1"/>
        <end position="23"/>
    </location>
</feature>
<name>A0A4P9ZRV2_9FUNG</name>
<dbReference type="EMBL" id="ML002884">
    <property type="protein sequence ID" value="RKP35382.1"/>
    <property type="molecule type" value="Genomic_DNA"/>
</dbReference>
<proteinExistence type="predicted"/>
<feature type="chain" id="PRO_5020598746" evidence="1">
    <location>
        <begin position="24"/>
        <end position="115"/>
    </location>
</feature>
<sequence length="115" mass="12164">MLKSTIVLCLSALALTSVPFVAAHQPQQPHLVRREPSTTQAVLTSAGISAAAGAAFNKGNRLSAAAKSAVLGGGATYLFSKGQQWYNKRKQNKANKDPLSHPLLSPTLLHLHLLV</sequence>
<evidence type="ECO:0000313" key="3">
    <source>
        <dbReference type="Proteomes" id="UP000268162"/>
    </source>
</evidence>
<dbReference type="Proteomes" id="UP000268162">
    <property type="component" value="Unassembled WGS sequence"/>
</dbReference>
<evidence type="ECO:0000313" key="2">
    <source>
        <dbReference type="EMBL" id="RKP35382.1"/>
    </source>
</evidence>